<dbReference type="EMBL" id="BAABJP010000011">
    <property type="protein sequence ID" value="GAA5156307.1"/>
    <property type="molecule type" value="Genomic_DNA"/>
</dbReference>
<accession>A0ABP9Q3F4</accession>
<name>A0ABP9Q3F4_9PSEU</name>
<organism evidence="1 2">
    <name type="scientific">Pseudonocardia eucalypti</name>
    <dbReference type="NCBI Taxonomy" id="648755"/>
    <lineage>
        <taxon>Bacteria</taxon>
        <taxon>Bacillati</taxon>
        <taxon>Actinomycetota</taxon>
        <taxon>Actinomycetes</taxon>
        <taxon>Pseudonocardiales</taxon>
        <taxon>Pseudonocardiaceae</taxon>
        <taxon>Pseudonocardia</taxon>
    </lineage>
</organism>
<proteinExistence type="predicted"/>
<evidence type="ECO:0000313" key="2">
    <source>
        <dbReference type="Proteomes" id="UP001428817"/>
    </source>
</evidence>
<sequence>MLRRAGCRDWSERDEAAGGFVVTAASGREVFFVDCEQDPPQLIDEMRRYAPPASVSCPILRMTPH</sequence>
<keyword evidence="2" id="KW-1185">Reference proteome</keyword>
<evidence type="ECO:0000313" key="1">
    <source>
        <dbReference type="EMBL" id="GAA5156307.1"/>
    </source>
</evidence>
<dbReference type="Proteomes" id="UP001428817">
    <property type="component" value="Unassembled WGS sequence"/>
</dbReference>
<reference evidence="2" key="1">
    <citation type="journal article" date="2019" name="Int. J. Syst. Evol. Microbiol.">
        <title>The Global Catalogue of Microorganisms (GCM) 10K type strain sequencing project: providing services to taxonomists for standard genome sequencing and annotation.</title>
        <authorList>
            <consortium name="The Broad Institute Genomics Platform"/>
            <consortium name="The Broad Institute Genome Sequencing Center for Infectious Disease"/>
            <person name="Wu L."/>
            <person name="Ma J."/>
        </authorList>
    </citation>
    <scope>NUCLEOTIDE SEQUENCE [LARGE SCALE GENOMIC DNA]</scope>
    <source>
        <strain evidence="2">JCM 18303</strain>
    </source>
</reference>
<gene>
    <name evidence="1" type="ORF">GCM10023321_31800</name>
</gene>
<protein>
    <submittedName>
        <fullName evidence="1">Uncharacterized protein</fullName>
    </submittedName>
</protein>
<comment type="caution">
    <text evidence="1">The sequence shown here is derived from an EMBL/GenBank/DDBJ whole genome shotgun (WGS) entry which is preliminary data.</text>
</comment>